<accession>A0A8J3RHQ9</accession>
<organism evidence="2 3">
    <name type="scientific">Sphaerimonospora thailandensis</name>
    <dbReference type="NCBI Taxonomy" id="795644"/>
    <lineage>
        <taxon>Bacteria</taxon>
        <taxon>Bacillati</taxon>
        <taxon>Actinomycetota</taxon>
        <taxon>Actinomycetes</taxon>
        <taxon>Streptosporangiales</taxon>
        <taxon>Streptosporangiaceae</taxon>
        <taxon>Sphaerimonospora</taxon>
    </lineage>
</organism>
<sequence>MSIPPRPGPDWRFNAPPGWPSPPDGWAPTAAWAGPEDDWPEAPPYWKWWVRDPADATAAMPPGLTPATAVMPPDPAPATSIGVPPTLIQPATSTLVRLRVPLIATALAAVVIAGTLVVVNLQRAHTSEADSTRSAAQSQEQASAEAAQASMAPLADPSESADSESEPEAGTTAYDQATAIDALLDRSEPSRGALQRAINQILRCSGVSKGVSAIEKVTRQRGEQAGQAKKLDVDALDDGYELKDTLVRALTASHRADKAYLKWAKRFRASGCRGRTVGDSAFDAGNRASESATAAKTEFVYLWNPIAREHALPTRREAEI</sequence>
<evidence type="ECO:0000313" key="3">
    <source>
        <dbReference type="Proteomes" id="UP000610966"/>
    </source>
</evidence>
<name>A0A8J3RHQ9_9ACTN</name>
<evidence type="ECO:0000313" key="2">
    <source>
        <dbReference type="EMBL" id="GIH72553.1"/>
    </source>
</evidence>
<evidence type="ECO:0000256" key="1">
    <source>
        <dbReference type="SAM" id="MobiDB-lite"/>
    </source>
</evidence>
<comment type="caution">
    <text evidence="2">The sequence shown here is derived from an EMBL/GenBank/DDBJ whole genome shotgun (WGS) entry which is preliminary data.</text>
</comment>
<feature type="compositionally biased region" description="Low complexity" evidence="1">
    <location>
        <begin position="134"/>
        <end position="158"/>
    </location>
</feature>
<keyword evidence="3" id="KW-1185">Reference proteome</keyword>
<feature type="region of interest" description="Disordered" evidence="1">
    <location>
        <begin position="1"/>
        <end position="37"/>
    </location>
</feature>
<dbReference type="Proteomes" id="UP000610966">
    <property type="component" value="Unassembled WGS sequence"/>
</dbReference>
<dbReference type="RefSeq" id="WP_204018215.1">
    <property type="nucleotide sequence ID" value="NZ_BOOG01000054.1"/>
</dbReference>
<dbReference type="EMBL" id="BOOG01000054">
    <property type="protein sequence ID" value="GIH72553.1"/>
    <property type="molecule type" value="Genomic_DNA"/>
</dbReference>
<dbReference type="AlphaFoldDB" id="A0A8J3RHQ9"/>
<protein>
    <submittedName>
        <fullName evidence="2">Uncharacterized protein</fullName>
    </submittedName>
</protein>
<reference evidence="2" key="1">
    <citation type="submission" date="2021-01" db="EMBL/GenBank/DDBJ databases">
        <title>Whole genome shotgun sequence of Sphaerimonospora thailandensis NBRC 107569.</title>
        <authorList>
            <person name="Komaki H."/>
            <person name="Tamura T."/>
        </authorList>
    </citation>
    <scope>NUCLEOTIDE SEQUENCE</scope>
    <source>
        <strain evidence="2">NBRC 107569</strain>
    </source>
</reference>
<proteinExistence type="predicted"/>
<gene>
    <name evidence="2" type="ORF">Mth01_48060</name>
</gene>
<feature type="region of interest" description="Disordered" evidence="1">
    <location>
        <begin position="127"/>
        <end position="171"/>
    </location>
</feature>